<comment type="pathway">
    <text evidence="1">Cofactor biosynthesis; D-erythroascorbate biosynthesis; dehydro-D-arabinono-1,4-lactone from D-arabinose: step 2/2.</text>
</comment>
<dbReference type="OrthoDB" id="610608at2759"/>
<evidence type="ECO:0000313" key="6">
    <source>
        <dbReference type="EMBL" id="KNE68777.1"/>
    </source>
</evidence>
<dbReference type="OMA" id="FGVPGPW"/>
<dbReference type="GO" id="GO:0016020">
    <property type="term" value="C:membrane"/>
    <property type="evidence" value="ECO:0007669"/>
    <property type="project" value="InterPro"/>
</dbReference>
<evidence type="ECO:0000259" key="5">
    <source>
        <dbReference type="PROSITE" id="PS51387"/>
    </source>
</evidence>
<dbReference type="GO" id="GO:0003885">
    <property type="term" value="F:D-arabinono-1,4-lactone oxidase activity"/>
    <property type="evidence" value="ECO:0007669"/>
    <property type="project" value="UniProtKB-EC"/>
</dbReference>
<dbReference type="Gene3D" id="3.30.70.2520">
    <property type="match status" value="1"/>
</dbReference>
<dbReference type="Proteomes" id="UP000054350">
    <property type="component" value="Unassembled WGS sequence"/>
</dbReference>
<evidence type="ECO:0000256" key="4">
    <source>
        <dbReference type="ARBA" id="ARBA00033418"/>
    </source>
</evidence>
<organism evidence="6 7">
    <name type="scientific">Allomyces macrogynus (strain ATCC 38327)</name>
    <name type="common">Allomyces javanicus var. macrogynus</name>
    <dbReference type="NCBI Taxonomy" id="578462"/>
    <lineage>
        <taxon>Eukaryota</taxon>
        <taxon>Fungi</taxon>
        <taxon>Fungi incertae sedis</taxon>
        <taxon>Blastocladiomycota</taxon>
        <taxon>Blastocladiomycetes</taxon>
        <taxon>Blastocladiales</taxon>
        <taxon>Blastocladiaceae</taxon>
        <taxon>Allomyces</taxon>
    </lineage>
</organism>
<evidence type="ECO:0000256" key="3">
    <source>
        <dbReference type="ARBA" id="ARBA00023002"/>
    </source>
</evidence>
<dbReference type="PIRSF" id="PIRSF000136">
    <property type="entry name" value="LGO_GLO"/>
    <property type="match status" value="1"/>
</dbReference>
<dbReference type="InterPro" id="IPR016169">
    <property type="entry name" value="FAD-bd_PCMH_sub2"/>
</dbReference>
<dbReference type="Gene3D" id="1.10.45.10">
    <property type="entry name" value="Vanillyl-alcohol Oxidase, Chain A, domain 4"/>
    <property type="match status" value="1"/>
</dbReference>
<evidence type="ECO:0000313" key="7">
    <source>
        <dbReference type="Proteomes" id="UP000054350"/>
    </source>
</evidence>
<dbReference type="EC" id="1.1.3.37" evidence="2"/>
<dbReference type="UniPathway" id="UPA00771">
    <property type="reaction ID" value="UER00766"/>
</dbReference>
<evidence type="ECO:0000256" key="2">
    <source>
        <dbReference type="ARBA" id="ARBA00013136"/>
    </source>
</evidence>
<keyword evidence="3" id="KW-0560">Oxidoreductase</keyword>
<dbReference type="Gene3D" id="3.30.465.10">
    <property type="match status" value="1"/>
</dbReference>
<keyword evidence="7" id="KW-1185">Reference proteome</keyword>
<proteinExistence type="predicted"/>
<dbReference type="InterPro" id="IPR016167">
    <property type="entry name" value="FAD-bd_PCMH_sub1"/>
</dbReference>
<dbReference type="InterPro" id="IPR010031">
    <property type="entry name" value="FAD_lactone_oxidase-like"/>
</dbReference>
<reference evidence="6 7" key="1">
    <citation type="submission" date="2009-11" db="EMBL/GenBank/DDBJ databases">
        <title>Annotation of Allomyces macrogynus ATCC 38327.</title>
        <authorList>
            <consortium name="The Broad Institute Genome Sequencing Platform"/>
            <person name="Russ C."/>
            <person name="Cuomo C."/>
            <person name="Burger G."/>
            <person name="Gray M.W."/>
            <person name="Holland P.W.H."/>
            <person name="King N."/>
            <person name="Lang F.B.F."/>
            <person name="Roger A.J."/>
            <person name="Ruiz-Trillo I."/>
            <person name="Young S.K."/>
            <person name="Zeng Q."/>
            <person name="Gargeya S."/>
            <person name="Fitzgerald M."/>
            <person name="Haas B."/>
            <person name="Abouelleil A."/>
            <person name="Alvarado L."/>
            <person name="Arachchi H.M."/>
            <person name="Berlin A."/>
            <person name="Chapman S.B."/>
            <person name="Gearin G."/>
            <person name="Goldberg J."/>
            <person name="Griggs A."/>
            <person name="Gujja S."/>
            <person name="Hansen M."/>
            <person name="Heiman D."/>
            <person name="Howarth C."/>
            <person name="Larimer J."/>
            <person name="Lui A."/>
            <person name="MacDonald P.J.P."/>
            <person name="McCowen C."/>
            <person name="Montmayeur A."/>
            <person name="Murphy C."/>
            <person name="Neiman D."/>
            <person name="Pearson M."/>
            <person name="Priest M."/>
            <person name="Roberts A."/>
            <person name="Saif S."/>
            <person name="Shea T."/>
            <person name="Sisk P."/>
            <person name="Stolte C."/>
            <person name="Sykes S."/>
            <person name="Wortman J."/>
            <person name="Nusbaum C."/>
            <person name="Birren B."/>
        </authorList>
    </citation>
    <scope>NUCLEOTIDE SEQUENCE [LARGE SCALE GENOMIC DNA]</scope>
    <source>
        <strain evidence="6 7">ATCC 38327</strain>
    </source>
</reference>
<dbReference type="Gene3D" id="3.30.43.10">
    <property type="entry name" value="Uridine Diphospho-n-acetylenolpyruvylglucosamine Reductase, domain 2"/>
    <property type="match status" value="1"/>
</dbReference>
<dbReference type="PROSITE" id="PS51387">
    <property type="entry name" value="FAD_PCMH"/>
    <property type="match status" value="1"/>
</dbReference>
<dbReference type="InterPro" id="IPR007173">
    <property type="entry name" value="ALO_C"/>
</dbReference>
<name>A0A0L0T226_ALLM3</name>
<sequence length="536" mass="58363">MTTSTATISSSSPVSSLPCAETARIKLLKTQLTAEQEQAAVFNWAHTRVLATNDQVRRPRTVAELQALVRTHAHVRPVGSRLTYESLTCVAEPDTSVLVDLSAMPLGLVRMDPVTHEATFWAGTTVEGVADTLRQHGRALDCSPGVIGVQTLAGAIGTGTHGQGLGQAFVGDSVVQIDLVRAVDGARVRIGRDSPLLDAARLHLGVLGVVVQITLRTQPLRILTCTKATIAVDDFVSSFVDVNRREEYVKAWWFPNTDLVHVWAASPASARDIATWRAAGGNQVVDVEAASEDRLASTIRDLEAKMARDTCDDQHGGRQFETVARFKRAVSVTGTMQQVYMKGIPVPQINCEIAVPLSRFHEAVAALQTWLRHTTHQLHYPFIFRCTGASSAWLAPHPGQELCYIGFLVYLSKDGTATPGSFDMMHELQAVLAPLGGAPHWGKHMALDGMYAWHELFPQIPAFAALMDEWDPVGKWQNAFTRGLFDAVPRALVDAARPQVRAWASKAKVLDAVAPSDVEGKKQKKQVVPPQLQAHL</sequence>
<dbReference type="InterPro" id="IPR006094">
    <property type="entry name" value="Oxid_FAD_bind_N"/>
</dbReference>
<dbReference type="InterPro" id="IPR036318">
    <property type="entry name" value="FAD-bd_PCMH-like_sf"/>
</dbReference>
<dbReference type="STRING" id="578462.A0A0L0T226"/>
<dbReference type="EMBL" id="GG745358">
    <property type="protein sequence ID" value="KNE68777.1"/>
    <property type="molecule type" value="Genomic_DNA"/>
</dbReference>
<dbReference type="PANTHER" id="PTHR43762:SF1">
    <property type="entry name" value="D-ARABINONO-1,4-LACTONE OXIDASE"/>
    <property type="match status" value="1"/>
</dbReference>
<feature type="domain" description="FAD-binding PCMH-type" evidence="5">
    <location>
        <begin position="49"/>
        <end position="220"/>
    </location>
</feature>
<dbReference type="SUPFAM" id="SSF56176">
    <property type="entry name" value="FAD-binding/transporter-associated domain-like"/>
    <property type="match status" value="1"/>
</dbReference>
<reference evidence="7" key="2">
    <citation type="submission" date="2009-11" db="EMBL/GenBank/DDBJ databases">
        <title>The Genome Sequence of Allomyces macrogynus strain ATCC 38327.</title>
        <authorList>
            <consortium name="The Broad Institute Genome Sequencing Platform"/>
            <person name="Russ C."/>
            <person name="Cuomo C."/>
            <person name="Shea T."/>
            <person name="Young S.K."/>
            <person name="Zeng Q."/>
            <person name="Koehrsen M."/>
            <person name="Haas B."/>
            <person name="Borodovsky M."/>
            <person name="Guigo R."/>
            <person name="Alvarado L."/>
            <person name="Berlin A."/>
            <person name="Borenstein D."/>
            <person name="Chen Z."/>
            <person name="Engels R."/>
            <person name="Freedman E."/>
            <person name="Gellesch M."/>
            <person name="Goldberg J."/>
            <person name="Griggs A."/>
            <person name="Gujja S."/>
            <person name="Heiman D."/>
            <person name="Hepburn T."/>
            <person name="Howarth C."/>
            <person name="Jen D."/>
            <person name="Larson L."/>
            <person name="Lewis B."/>
            <person name="Mehta T."/>
            <person name="Park D."/>
            <person name="Pearson M."/>
            <person name="Roberts A."/>
            <person name="Saif S."/>
            <person name="Shenoy N."/>
            <person name="Sisk P."/>
            <person name="Stolte C."/>
            <person name="Sykes S."/>
            <person name="Walk T."/>
            <person name="White J."/>
            <person name="Yandava C."/>
            <person name="Burger G."/>
            <person name="Gray M.W."/>
            <person name="Holland P.W.H."/>
            <person name="King N."/>
            <person name="Lang F.B.F."/>
            <person name="Roger A.J."/>
            <person name="Ruiz-Trillo I."/>
            <person name="Lander E."/>
            <person name="Nusbaum C."/>
        </authorList>
    </citation>
    <scope>NUCLEOTIDE SEQUENCE [LARGE SCALE GENOMIC DNA]</scope>
    <source>
        <strain evidence="7">ATCC 38327</strain>
    </source>
</reference>
<dbReference type="eggNOG" id="KOG4730">
    <property type="taxonomic scope" value="Eukaryota"/>
</dbReference>
<dbReference type="InterPro" id="IPR016166">
    <property type="entry name" value="FAD-bd_PCMH"/>
</dbReference>
<dbReference type="PANTHER" id="PTHR43762">
    <property type="entry name" value="L-GULONOLACTONE OXIDASE"/>
    <property type="match status" value="1"/>
</dbReference>
<dbReference type="Pfam" id="PF01565">
    <property type="entry name" value="FAD_binding_4"/>
    <property type="match status" value="1"/>
</dbReference>
<dbReference type="AlphaFoldDB" id="A0A0L0T226"/>
<dbReference type="VEuPathDB" id="FungiDB:AMAG_13418"/>
<dbReference type="GO" id="GO:0071949">
    <property type="term" value="F:FAD binding"/>
    <property type="evidence" value="ECO:0007669"/>
    <property type="project" value="InterPro"/>
</dbReference>
<accession>A0A0L0T226</accession>
<evidence type="ECO:0000256" key="1">
    <source>
        <dbReference type="ARBA" id="ARBA00005083"/>
    </source>
</evidence>
<protein>
    <recommendedName>
        <fullName evidence="2">D-arabinono-1,4-lactone oxidase</fullName>
        <ecNumber evidence="2">1.1.3.37</ecNumber>
    </recommendedName>
    <alternativeName>
        <fullName evidence="4">L-galactono-gamma-lactone oxidase</fullName>
    </alternativeName>
</protein>
<dbReference type="InterPro" id="IPR016171">
    <property type="entry name" value="Vanillyl_alc_oxidase_C-sub2"/>
</dbReference>
<dbReference type="Pfam" id="PF04030">
    <property type="entry name" value="ALO"/>
    <property type="match status" value="1"/>
</dbReference>
<gene>
    <name evidence="6" type="ORF">AMAG_13418</name>
</gene>